<proteinExistence type="predicted"/>
<comment type="caution">
    <text evidence="1">The sequence shown here is derived from an EMBL/GenBank/DDBJ whole genome shotgun (WGS) entry which is preliminary data.</text>
</comment>
<accession>X1CVT8</accession>
<organism evidence="1">
    <name type="scientific">marine sediment metagenome</name>
    <dbReference type="NCBI Taxonomy" id="412755"/>
    <lineage>
        <taxon>unclassified sequences</taxon>
        <taxon>metagenomes</taxon>
        <taxon>ecological metagenomes</taxon>
    </lineage>
</organism>
<reference evidence="1" key="1">
    <citation type="journal article" date="2014" name="Front. Microbiol.">
        <title>High frequency of phylogenetically diverse reductive dehalogenase-homologous genes in deep subseafloor sedimentary metagenomes.</title>
        <authorList>
            <person name="Kawai M."/>
            <person name="Futagami T."/>
            <person name="Toyoda A."/>
            <person name="Takaki Y."/>
            <person name="Nishi S."/>
            <person name="Hori S."/>
            <person name="Arai W."/>
            <person name="Tsubouchi T."/>
            <person name="Morono Y."/>
            <person name="Uchiyama I."/>
            <person name="Ito T."/>
            <person name="Fujiyama A."/>
            <person name="Inagaki F."/>
            <person name="Takami H."/>
        </authorList>
    </citation>
    <scope>NUCLEOTIDE SEQUENCE</scope>
    <source>
        <strain evidence="1">Expedition CK06-06</strain>
    </source>
</reference>
<gene>
    <name evidence="1" type="ORF">S01H4_63141</name>
</gene>
<feature type="non-terminal residue" evidence="1">
    <location>
        <position position="1"/>
    </location>
</feature>
<dbReference type="EMBL" id="BART01037878">
    <property type="protein sequence ID" value="GAH11942.1"/>
    <property type="molecule type" value="Genomic_DNA"/>
</dbReference>
<dbReference type="AlphaFoldDB" id="X1CVT8"/>
<name>X1CVT8_9ZZZZ</name>
<protein>
    <submittedName>
        <fullName evidence="1">Uncharacterized protein</fullName>
    </submittedName>
</protein>
<sequence>EISPKDYVWRTDWVEWKLVITVFPEFFTNS</sequence>
<evidence type="ECO:0000313" key="1">
    <source>
        <dbReference type="EMBL" id="GAH11942.1"/>
    </source>
</evidence>